<organism evidence="1 2">
    <name type="scientific">Octopus vulgaris</name>
    <name type="common">Common octopus</name>
    <dbReference type="NCBI Taxonomy" id="6645"/>
    <lineage>
        <taxon>Eukaryota</taxon>
        <taxon>Metazoa</taxon>
        <taxon>Spiralia</taxon>
        <taxon>Lophotrochozoa</taxon>
        <taxon>Mollusca</taxon>
        <taxon>Cephalopoda</taxon>
        <taxon>Coleoidea</taxon>
        <taxon>Octopodiformes</taxon>
        <taxon>Octopoda</taxon>
        <taxon>Incirrata</taxon>
        <taxon>Octopodidae</taxon>
        <taxon>Octopus</taxon>
    </lineage>
</organism>
<dbReference type="Proteomes" id="UP001162480">
    <property type="component" value="Chromosome 15"/>
</dbReference>
<reference evidence="1" key="1">
    <citation type="submission" date="2023-08" db="EMBL/GenBank/DDBJ databases">
        <authorList>
            <person name="Alioto T."/>
            <person name="Alioto T."/>
            <person name="Gomez Garrido J."/>
        </authorList>
    </citation>
    <scope>NUCLEOTIDE SEQUENCE</scope>
</reference>
<accession>A0AA36BHD3</accession>
<keyword evidence="2" id="KW-1185">Reference proteome</keyword>
<evidence type="ECO:0000313" key="1">
    <source>
        <dbReference type="EMBL" id="CAI9734099.1"/>
    </source>
</evidence>
<gene>
    <name evidence="1" type="ORF">OCTVUL_1B012815</name>
</gene>
<evidence type="ECO:0000313" key="2">
    <source>
        <dbReference type="Proteomes" id="UP001162480"/>
    </source>
</evidence>
<protein>
    <submittedName>
        <fullName evidence="1">Uncharacterized protein</fullName>
    </submittedName>
</protein>
<proteinExistence type="predicted"/>
<dbReference type="AlphaFoldDB" id="A0AA36BHD3"/>
<name>A0AA36BHD3_OCTVU</name>
<sequence>MISGDGIVLLDSEAPKDIPENGYKLLGVLDVDMKEEFDKIDKIKEREMKELCGKEYQRKLKLEIKRKLNGRNIILAINRWVLSGMRCGVVILIRNKEVFQNSKRKIRNCKQFLEYSIRRVTFKKKNSSYVLMGFYGRTDFGDGGSSSVDGVGVGGRGGDGSSDGGGGFGDGVAVYYLSWLF</sequence>
<dbReference type="EMBL" id="OX597828">
    <property type="protein sequence ID" value="CAI9734099.1"/>
    <property type="molecule type" value="Genomic_DNA"/>
</dbReference>